<dbReference type="EMBL" id="RCDD01000001">
    <property type="protein sequence ID" value="RLK61929.1"/>
    <property type="molecule type" value="Genomic_DNA"/>
</dbReference>
<name>A0A421BC35_9PSEU</name>
<keyword evidence="3" id="KW-1185">Reference proteome</keyword>
<proteinExistence type="predicted"/>
<organism evidence="2 3">
    <name type="scientific">Actinokineospora cianjurensis</name>
    <dbReference type="NCBI Taxonomy" id="585224"/>
    <lineage>
        <taxon>Bacteria</taxon>
        <taxon>Bacillati</taxon>
        <taxon>Actinomycetota</taxon>
        <taxon>Actinomycetes</taxon>
        <taxon>Pseudonocardiales</taxon>
        <taxon>Pseudonocardiaceae</taxon>
        <taxon>Actinokineospora</taxon>
    </lineage>
</organism>
<feature type="coiled-coil region" evidence="1">
    <location>
        <begin position="19"/>
        <end position="49"/>
    </location>
</feature>
<dbReference type="AlphaFoldDB" id="A0A421BC35"/>
<sequence length="108" mass="12127">MTSATNDHGEQELSKEQHLTLLEESAAEIKGLLDRLEKIRKREAALQAERVEIHTDLKQARELRYKRLTAALDAKIPKSHAATRLGMDRTNLYKLLDGRDDGSSTSTG</sequence>
<evidence type="ECO:0000256" key="1">
    <source>
        <dbReference type="SAM" id="Coils"/>
    </source>
</evidence>
<evidence type="ECO:0000313" key="3">
    <source>
        <dbReference type="Proteomes" id="UP000282454"/>
    </source>
</evidence>
<keyword evidence="1" id="KW-0175">Coiled coil</keyword>
<accession>A0A421BC35</accession>
<reference evidence="2 3" key="1">
    <citation type="submission" date="2018-10" db="EMBL/GenBank/DDBJ databases">
        <title>Genomic Encyclopedia of Archaeal and Bacterial Type Strains, Phase II (KMG-II): from individual species to whole genera.</title>
        <authorList>
            <person name="Goeker M."/>
        </authorList>
    </citation>
    <scope>NUCLEOTIDE SEQUENCE [LARGE SCALE GENOMIC DNA]</scope>
    <source>
        <strain evidence="2 3">DSM 45657</strain>
    </source>
</reference>
<gene>
    <name evidence="2" type="ORF">CLV68_2474</name>
</gene>
<evidence type="ECO:0000313" key="2">
    <source>
        <dbReference type="EMBL" id="RLK61929.1"/>
    </source>
</evidence>
<dbReference type="RefSeq" id="WP_121390495.1">
    <property type="nucleotide sequence ID" value="NZ_RCDD01000001.1"/>
</dbReference>
<dbReference type="OrthoDB" id="3638744at2"/>
<protein>
    <submittedName>
        <fullName evidence="2">Uncharacterized protein</fullName>
    </submittedName>
</protein>
<comment type="caution">
    <text evidence="2">The sequence shown here is derived from an EMBL/GenBank/DDBJ whole genome shotgun (WGS) entry which is preliminary data.</text>
</comment>
<dbReference type="Proteomes" id="UP000282454">
    <property type="component" value="Unassembled WGS sequence"/>
</dbReference>